<proteinExistence type="predicted"/>
<dbReference type="AlphaFoldDB" id="A0A4Q9MK59"/>
<evidence type="ECO:0000256" key="1">
    <source>
        <dbReference type="SAM" id="Phobius"/>
    </source>
</evidence>
<name>A0A4Q9MK59_9APHY</name>
<keyword evidence="1" id="KW-0472">Membrane</keyword>
<keyword evidence="1" id="KW-0812">Transmembrane</keyword>
<sequence>HQYRPLLLNFRYRLVKCPCLSCSTIPFRLPLPLSLIGSSFVLLGSGLCLAYWAVYLSPHAHCHRHSSPSIPSVHLGTASLSVSSLLTGSSSPVILSTYPVCTRTLAAPSGFVYLCHIYSVAIITEGRLVVG</sequence>
<feature type="non-terminal residue" evidence="2">
    <location>
        <position position="1"/>
    </location>
</feature>
<evidence type="ECO:0000313" key="2">
    <source>
        <dbReference type="EMBL" id="TBU27889.1"/>
    </source>
</evidence>
<dbReference type="Proteomes" id="UP000292957">
    <property type="component" value="Unassembled WGS sequence"/>
</dbReference>
<keyword evidence="1" id="KW-1133">Transmembrane helix</keyword>
<feature type="transmembrane region" description="Helical" evidence="1">
    <location>
        <begin position="33"/>
        <end position="54"/>
    </location>
</feature>
<dbReference type="EMBL" id="ML143427">
    <property type="protein sequence ID" value="TBU27889.1"/>
    <property type="molecule type" value="Genomic_DNA"/>
</dbReference>
<accession>A0A4Q9MK59</accession>
<reference evidence="2" key="1">
    <citation type="submission" date="2019-01" db="EMBL/GenBank/DDBJ databases">
        <title>Draft genome sequences of three monokaryotic isolates of the white-rot basidiomycete fungus Dichomitus squalens.</title>
        <authorList>
            <consortium name="DOE Joint Genome Institute"/>
            <person name="Lopez S.C."/>
            <person name="Andreopoulos B."/>
            <person name="Pangilinan J."/>
            <person name="Lipzen A."/>
            <person name="Riley R."/>
            <person name="Ahrendt S."/>
            <person name="Ng V."/>
            <person name="Barry K."/>
            <person name="Daum C."/>
            <person name="Grigoriev I.V."/>
            <person name="Hilden K.S."/>
            <person name="Makela M.R."/>
            <person name="de Vries R.P."/>
        </authorList>
    </citation>
    <scope>NUCLEOTIDE SEQUENCE [LARGE SCALE GENOMIC DNA]</scope>
    <source>
        <strain evidence="2">OM18370.1</strain>
    </source>
</reference>
<protein>
    <submittedName>
        <fullName evidence="2">Uncharacterized protein</fullName>
    </submittedName>
</protein>
<organism evidence="2">
    <name type="scientific">Dichomitus squalens</name>
    <dbReference type="NCBI Taxonomy" id="114155"/>
    <lineage>
        <taxon>Eukaryota</taxon>
        <taxon>Fungi</taxon>
        <taxon>Dikarya</taxon>
        <taxon>Basidiomycota</taxon>
        <taxon>Agaricomycotina</taxon>
        <taxon>Agaricomycetes</taxon>
        <taxon>Polyporales</taxon>
        <taxon>Polyporaceae</taxon>
        <taxon>Dichomitus</taxon>
    </lineage>
</organism>
<gene>
    <name evidence="2" type="ORF">BD311DRAFT_723422</name>
</gene>